<proteinExistence type="predicted"/>
<feature type="region of interest" description="Disordered" evidence="1">
    <location>
        <begin position="406"/>
        <end position="427"/>
    </location>
</feature>
<sequence>MCDKKNSVLFTETECLILSPSFKLLDESQVVLRAPRKDDVYSLDLKNIIPSGGITCLYANAIADESKLWHRRLGHVNFKNINKLVKGHLVRGLPSKVFVNDHTCVAYKKGKQHKASYLVGCDNGTEFKNHAMNEFYAKKGIKREFSVARTPQQNGVTERKNRTLIEAARTMLADSLLLFPFCAEAVNIACYVLNRGKFDGKSDEGYLLGYSTTSKAFRVYNKRTKRVEENLHIDFLEDQPNVAGTSPNWMFDLDFLTNSMNYIPVSVENQVIVDAEDEQVWKDELEMMVTQELVANAMNDESRQAFEEEKRRIASQKKAAQATSTNQLSTDRPFVSTDRSFVSTNRSNTPNVSAASSSTDASDTLPNDGIFNGAYDDDEDVGAVADFNNMDNTIAVSPIPTLRIHKDHPKGQILGDPTSAVQTRGKI</sequence>
<dbReference type="Proteomes" id="UP001151760">
    <property type="component" value="Unassembled WGS sequence"/>
</dbReference>
<name>A0ABQ5EME0_9ASTR</name>
<comment type="caution">
    <text evidence="3">The sequence shown here is derived from an EMBL/GenBank/DDBJ whole genome shotgun (WGS) entry which is preliminary data.</text>
</comment>
<dbReference type="InterPro" id="IPR012337">
    <property type="entry name" value="RNaseH-like_sf"/>
</dbReference>
<feature type="domain" description="Integrase catalytic" evidence="2">
    <location>
        <begin position="31"/>
        <end position="220"/>
    </location>
</feature>
<reference evidence="3" key="1">
    <citation type="journal article" date="2022" name="Int. J. Mol. Sci.">
        <title>Draft Genome of Tanacetum Coccineum: Genomic Comparison of Closely Related Tanacetum-Family Plants.</title>
        <authorList>
            <person name="Yamashiro T."/>
            <person name="Shiraishi A."/>
            <person name="Nakayama K."/>
            <person name="Satake H."/>
        </authorList>
    </citation>
    <scope>NUCLEOTIDE SEQUENCE</scope>
</reference>
<dbReference type="SUPFAM" id="SSF53098">
    <property type="entry name" value="Ribonuclease H-like"/>
    <property type="match status" value="1"/>
</dbReference>
<dbReference type="InterPro" id="IPR025724">
    <property type="entry name" value="GAG-pre-integrase_dom"/>
</dbReference>
<feature type="compositionally biased region" description="Polar residues" evidence="1">
    <location>
        <begin position="337"/>
        <end position="352"/>
    </location>
</feature>
<keyword evidence="4" id="KW-1185">Reference proteome</keyword>
<gene>
    <name evidence="3" type="ORF">Tco_0978209</name>
</gene>
<dbReference type="Gene3D" id="3.30.420.10">
    <property type="entry name" value="Ribonuclease H-like superfamily/Ribonuclease H"/>
    <property type="match status" value="1"/>
</dbReference>
<dbReference type="InterPro" id="IPR001584">
    <property type="entry name" value="Integrase_cat-core"/>
</dbReference>
<protein>
    <submittedName>
        <fullName evidence="3">Ribonuclease H-like domain-containing protein</fullName>
    </submittedName>
</protein>
<evidence type="ECO:0000259" key="2">
    <source>
        <dbReference type="PROSITE" id="PS50994"/>
    </source>
</evidence>
<dbReference type="Pfam" id="PF13976">
    <property type="entry name" value="gag_pre-integrs"/>
    <property type="match status" value="1"/>
</dbReference>
<dbReference type="EMBL" id="BQNB010016459">
    <property type="protein sequence ID" value="GJT52052.1"/>
    <property type="molecule type" value="Genomic_DNA"/>
</dbReference>
<dbReference type="PANTHER" id="PTHR42648:SF32">
    <property type="entry name" value="RIBONUCLEASE H-LIKE DOMAIN, GAG-PRE-INTEGRASE DOMAIN PROTEIN-RELATED"/>
    <property type="match status" value="1"/>
</dbReference>
<evidence type="ECO:0000256" key="1">
    <source>
        <dbReference type="SAM" id="MobiDB-lite"/>
    </source>
</evidence>
<evidence type="ECO:0000313" key="4">
    <source>
        <dbReference type="Proteomes" id="UP001151760"/>
    </source>
</evidence>
<feature type="compositionally biased region" description="Basic and acidic residues" evidence="1">
    <location>
        <begin position="303"/>
        <end position="312"/>
    </location>
</feature>
<dbReference type="InterPro" id="IPR057670">
    <property type="entry name" value="SH3_retrovirus"/>
</dbReference>
<feature type="compositionally biased region" description="Low complexity" evidence="1">
    <location>
        <begin position="353"/>
        <end position="364"/>
    </location>
</feature>
<feature type="compositionally biased region" description="Polar residues" evidence="1">
    <location>
        <begin position="321"/>
        <end position="330"/>
    </location>
</feature>
<accession>A0ABQ5EME0</accession>
<organism evidence="3 4">
    <name type="scientific">Tanacetum coccineum</name>
    <dbReference type="NCBI Taxonomy" id="301880"/>
    <lineage>
        <taxon>Eukaryota</taxon>
        <taxon>Viridiplantae</taxon>
        <taxon>Streptophyta</taxon>
        <taxon>Embryophyta</taxon>
        <taxon>Tracheophyta</taxon>
        <taxon>Spermatophyta</taxon>
        <taxon>Magnoliopsida</taxon>
        <taxon>eudicotyledons</taxon>
        <taxon>Gunneridae</taxon>
        <taxon>Pentapetalae</taxon>
        <taxon>asterids</taxon>
        <taxon>campanulids</taxon>
        <taxon>Asterales</taxon>
        <taxon>Asteraceae</taxon>
        <taxon>Asteroideae</taxon>
        <taxon>Anthemideae</taxon>
        <taxon>Anthemidinae</taxon>
        <taxon>Tanacetum</taxon>
    </lineage>
</organism>
<dbReference type="PANTHER" id="PTHR42648">
    <property type="entry name" value="TRANSPOSASE, PUTATIVE-RELATED"/>
    <property type="match status" value="1"/>
</dbReference>
<dbReference type="InterPro" id="IPR039537">
    <property type="entry name" value="Retrotran_Ty1/copia-like"/>
</dbReference>
<dbReference type="Pfam" id="PF25597">
    <property type="entry name" value="SH3_retrovirus"/>
    <property type="match status" value="1"/>
</dbReference>
<evidence type="ECO:0000313" key="3">
    <source>
        <dbReference type="EMBL" id="GJT52052.1"/>
    </source>
</evidence>
<dbReference type="InterPro" id="IPR036397">
    <property type="entry name" value="RNaseH_sf"/>
</dbReference>
<dbReference type="PROSITE" id="PS50994">
    <property type="entry name" value="INTEGRASE"/>
    <property type="match status" value="1"/>
</dbReference>
<reference evidence="3" key="2">
    <citation type="submission" date="2022-01" db="EMBL/GenBank/DDBJ databases">
        <authorList>
            <person name="Yamashiro T."/>
            <person name="Shiraishi A."/>
            <person name="Satake H."/>
            <person name="Nakayama K."/>
        </authorList>
    </citation>
    <scope>NUCLEOTIDE SEQUENCE</scope>
</reference>
<feature type="region of interest" description="Disordered" evidence="1">
    <location>
        <begin position="303"/>
        <end position="367"/>
    </location>
</feature>